<evidence type="ECO:0000256" key="7">
    <source>
        <dbReference type="SAM" id="MobiDB-lite"/>
    </source>
</evidence>
<feature type="region of interest" description="Disordered" evidence="7">
    <location>
        <begin position="1"/>
        <end position="61"/>
    </location>
</feature>
<accession>A0A1X6NH52</accession>
<gene>
    <name evidence="9" type="ORF">POSPLADRAFT_1129960</name>
</gene>
<feature type="compositionally biased region" description="Basic and acidic residues" evidence="7">
    <location>
        <begin position="1"/>
        <end position="11"/>
    </location>
</feature>
<evidence type="ECO:0000256" key="2">
    <source>
        <dbReference type="ARBA" id="ARBA00023015"/>
    </source>
</evidence>
<evidence type="ECO:0000313" key="10">
    <source>
        <dbReference type="Proteomes" id="UP000194127"/>
    </source>
</evidence>
<dbReference type="GeneID" id="36328849"/>
<protein>
    <recommendedName>
        <fullName evidence="8">BZIP domain-containing protein</fullName>
    </recommendedName>
</protein>
<keyword evidence="10" id="KW-1185">Reference proteome</keyword>
<dbReference type="STRING" id="670580.A0A1X6NH52"/>
<name>A0A1X6NH52_9APHY</name>
<keyword evidence="3" id="KW-0238">DNA-binding</keyword>
<evidence type="ECO:0000256" key="1">
    <source>
        <dbReference type="ARBA" id="ARBA00004123"/>
    </source>
</evidence>
<proteinExistence type="predicted"/>
<dbReference type="Pfam" id="PF07716">
    <property type="entry name" value="bZIP_2"/>
    <property type="match status" value="1"/>
</dbReference>
<evidence type="ECO:0000259" key="8">
    <source>
        <dbReference type="PROSITE" id="PS50217"/>
    </source>
</evidence>
<dbReference type="GO" id="GO:0005634">
    <property type="term" value="C:nucleus"/>
    <property type="evidence" value="ECO:0007669"/>
    <property type="project" value="UniProtKB-SubCell"/>
</dbReference>
<reference evidence="9 10" key="1">
    <citation type="submission" date="2017-04" db="EMBL/GenBank/DDBJ databases">
        <title>Genome Sequence of the Model Brown-Rot Fungus Postia placenta SB12.</title>
        <authorList>
            <consortium name="DOE Joint Genome Institute"/>
            <person name="Gaskell J."/>
            <person name="Kersten P."/>
            <person name="Larrondo L.F."/>
            <person name="Canessa P."/>
            <person name="Martinez D."/>
            <person name="Hibbett D."/>
            <person name="Schmoll M."/>
            <person name="Kubicek C.P."/>
            <person name="Martinez A.T."/>
            <person name="Yadav J."/>
            <person name="Master E."/>
            <person name="Magnuson J.K."/>
            <person name="James T."/>
            <person name="Yaver D."/>
            <person name="Berka R."/>
            <person name="Labutti K."/>
            <person name="Lipzen A."/>
            <person name="Aerts A."/>
            <person name="Barry K."/>
            <person name="Henrissat B."/>
            <person name="Blanchette R."/>
            <person name="Grigoriev I."/>
            <person name="Cullen D."/>
        </authorList>
    </citation>
    <scope>NUCLEOTIDE SEQUENCE [LARGE SCALE GENOMIC DNA]</scope>
    <source>
        <strain evidence="9 10">MAD-698-R-SB12</strain>
    </source>
</reference>
<keyword evidence="2" id="KW-0805">Transcription regulation</keyword>
<organism evidence="9 10">
    <name type="scientific">Postia placenta MAD-698-R-SB12</name>
    <dbReference type="NCBI Taxonomy" id="670580"/>
    <lineage>
        <taxon>Eukaryota</taxon>
        <taxon>Fungi</taxon>
        <taxon>Dikarya</taxon>
        <taxon>Basidiomycota</taxon>
        <taxon>Agaricomycotina</taxon>
        <taxon>Agaricomycetes</taxon>
        <taxon>Polyporales</taxon>
        <taxon>Adustoporiaceae</taxon>
        <taxon>Rhodonia</taxon>
    </lineage>
</organism>
<dbReference type="InterPro" id="IPR004827">
    <property type="entry name" value="bZIP"/>
</dbReference>
<keyword evidence="4" id="KW-0804">Transcription</keyword>
<evidence type="ECO:0000256" key="5">
    <source>
        <dbReference type="ARBA" id="ARBA00023242"/>
    </source>
</evidence>
<dbReference type="Gene3D" id="1.20.5.170">
    <property type="match status" value="1"/>
</dbReference>
<dbReference type="GO" id="GO:0000977">
    <property type="term" value="F:RNA polymerase II transcription regulatory region sequence-specific DNA binding"/>
    <property type="evidence" value="ECO:0007669"/>
    <property type="project" value="TreeGrafter"/>
</dbReference>
<dbReference type="SMART" id="SM00338">
    <property type="entry name" value="BRLZ"/>
    <property type="match status" value="1"/>
</dbReference>
<dbReference type="CDD" id="cd14705">
    <property type="entry name" value="bZIP_Zip1"/>
    <property type="match status" value="1"/>
</dbReference>
<dbReference type="PROSITE" id="PS50217">
    <property type="entry name" value="BZIP"/>
    <property type="match status" value="1"/>
</dbReference>
<dbReference type="PROSITE" id="PS00036">
    <property type="entry name" value="BZIP_BASIC"/>
    <property type="match status" value="1"/>
</dbReference>
<dbReference type="RefSeq" id="XP_024344749.1">
    <property type="nucleotide sequence ID" value="XM_024483900.1"/>
</dbReference>
<dbReference type="GO" id="GO:0001228">
    <property type="term" value="F:DNA-binding transcription activator activity, RNA polymerase II-specific"/>
    <property type="evidence" value="ECO:0007669"/>
    <property type="project" value="TreeGrafter"/>
</dbReference>
<evidence type="ECO:0000256" key="6">
    <source>
        <dbReference type="SAM" id="Coils"/>
    </source>
</evidence>
<keyword evidence="6" id="KW-0175">Coiled coil</keyword>
<dbReference type="AlphaFoldDB" id="A0A1X6NH52"/>
<evidence type="ECO:0000256" key="3">
    <source>
        <dbReference type="ARBA" id="ARBA00023125"/>
    </source>
</evidence>
<sequence>MFGHHEPEASHSHAQQVTPPPPPQPQSPVDNTPSPEAGQEPSEGDTVAIVEDKRRRNTAASARFRIKKKQWTLNLERTISDLSGRVQELEGEASELRRENGWLKEIVMLKSKRLQGVVPDLGDTSGGSTLQNEESGQQSPPSGGGSGEGKGKEKQST</sequence>
<evidence type="ECO:0000313" key="9">
    <source>
        <dbReference type="EMBL" id="OSX67955.1"/>
    </source>
</evidence>
<evidence type="ECO:0000256" key="4">
    <source>
        <dbReference type="ARBA" id="ARBA00023163"/>
    </source>
</evidence>
<dbReference type="EMBL" id="KZ110591">
    <property type="protein sequence ID" value="OSX67955.1"/>
    <property type="molecule type" value="Genomic_DNA"/>
</dbReference>
<dbReference type="PANTHER" id="PTHR13044:SF14">
    <property type="entry name" value="CRYPTOCEPHAL, ISOFORM A"/>
    <property type="match status" value="1"/>
</dbReference>
<feature type="coiled-coil region" evidence="6">
    <location>
        <begin position="72"/>
        <end position="106"/>
    </location>
</feature>
<feature type="domain" description="BZIP" evidence="8">
    <location>
        <begin position="51"/>
        <end position="105"/>
    </location>
</feature>
<dbReference type="InterPro" id="IPR046347">
    <property type="entry name" value="bZIP_sf"/>
</dbReference>
<feature type="region of interest" description="Disordered" evidence="7">
    <location>
        <begin position="117"/>
        <end position="157"/>
    </location>
</feature>
<dbReference type="SUPFAM" id="SSF57959">
    <property type="entry name" value="Leucine zipper domain"/>
    <property type="match status" value="1"/>
</dbReference>
<dbReference type="PANTHER" id="PTHR13044">
    <property type="entry name" value="ACTIVATING TRANSCRIPTION FACTOR ATF 4/5"/>
    <property type="match status" value="1"/>
</dbReference>
<dbReference type="OrthoDB" id="1939598at2759"/>
<comment type="subcellular location">
    <subcellularLocation>
        <location evidence="1">Nucleus</location>
    </subcellularLocation>
</comment>
<dbReference type="Proteomes" id="UP000194127">
    <property type="component" value="Unassembled WGS sequence"/>
</dbReference>
<keyword evidence="5" id="KW-0539">Nucleus</keyword>